<feature type="compositionally biased region" description="Acidic residues" evidence="1">
    <location>
        <begin position="46"/>
        <end position="55"/>
    </location>
</feature>
<proteinExistence type="predicted"/>
<feature type="non-terminal residue" evidence="2">
    <location>
        <position position="92"/>
    </location>
</feature>
<evidence type="ECO:0008006" key="4">
    <source>
        <dbReference type="Google" id="ProtNLM"/>
    </source>
</evidence>
<accession>A0AAN6GC19</accession>
<dbReference type="Proteomes" id="UP001176521">
    <property type="component" value="Unassembled WGS sequence"/>
</dbReference>
<feature type="region of interest" description="Disordered" evidence="1">
    <location>
        <begin position="44"/>
        <end position="68"/>
    </location>
</feature>
<protein>
    <recommendedName>
        <fullName evidence="4">Nudix hydrolase domain-containing protein</fullName>
    </recommendedName>
</protein>
<dbReference type="EMBL" id="JAPDMQ010000142">
    <property type="protein sequence ID" value="KAK0533212.1"/>
    <property type="molecule type" value="Genomic_DNA"/>
</dbReference>
<gene>
    <name evidence="2" type="ORF">OC842_003053</name>
</gene>
<comment type="caution">
    <text evidence="2">The sequence shown here is derived from an EMBL/GenBank/DDBJ whole genome shotgun (WGS) entry which is preliminary data.</text>
</comment>
<dbReference type="AlphaFoldDB" id="A0AAN6GC19"/>
<organism evidence="2 3">
    <name type="scientific">Tilletia horrida</name>
    <dbReference type="NCBI Taxonomy" id="155126"/>
    <lineage>
        <taxon>Eukaryota</taxon>
        <taxon>Fungi</taxon>
        <taxon>Dikarya</taxon>
        <taxon>Basidiomycota</taxon>
        <taxon>Ustilaginomycotina</taxon>
        <taxon>Exobasidiomycetes</taxon>
        <taxon>Tilletiales</taxon>
        <taxon>Tilletiaceae</taxon>
        <taxon>Tilletia</taxon>
    </lineage>
</organism>
<evidence type="ECO:0000313" key="2">
    <source>
        <dbReference type="EMBL" id="KAK0533212.1"/>
    </source>
</evidence>
<evidence type="ECO:0000313" key="3">
    <source>
        <dbReference type="Proteomes" id="UP001176521"/>
    </source>
</evidence>
<name>A0AAN6GC19_9BASI</name>
<reference evidence="2" key="1">
    <citation type="journal article" date="2023" name="PhytoFront">
        <title>Draft Genome Resources of Seven Strains of Tilletia horrida, Causal Agent of Kernel Smut of Rice.</title>
        <authorList>
            <person name="Khanal S."/>
            <person name="Antony Babu S."/>
            <person name="Zhou X.G."/>
        </authorList>
    </citation>
    <scope>NUCLEOTIDE SEQUENCE</scope>
    <source>
        <strain evidence="2">TX3</strain>
    </source>
</reference>
<dbReference type="InterPro" id="IPR015797">
    <property type="entry name" value="NUDIX_hydrolase-like_dom_sf"/>
</dbReference>
<sequence>MILHEDRLEAPRECVRRELEEETGLSSEEACDFVFHGTLLIHALAGDDEDEEEDEEKKKKKKTEPASRYATERALLHIFSLPLDAAQLEQAK</sequence>
<dbReference type="SUPFAM" id="SSF55811">
    <property type="entry name" value="Nudix"/>
    <property type="match status" value="1"/>
</dbReference>
<keyword evidence="3" id="KW-1185">Reference proteome</keyword>
<evidence type="ECO:0000256" key="1">
    <source>
        <dbReference type="SAM" id="MobiDB-lite"/>
    </source>
</evidence>